<evidence type="ECO:0000313" key="2">
    <source>
        <dbReference type="Proteomes" id="UP000321570"/>
    </source>
</evidence>
<gene>
    <name evidence="1" type="ORF">WMSIL1_LOCUS4567</name>
</gene>
<proteinExistence type="predicted"/>
<dbReference type="Proteomes" id="UP000321570">
    <property type="component" value="Unassembled WGS sequence"/>
</dbReference>
<keyword evidence="2" id="KW-1185">Reference proteome</keyword>
<reference evidence="1 2" key="1">
    <citation type="submission" date="2019-07" db="EMBL/GenBank/DDBJ databases">
        <authorList>
            <person name="Jastrzebski P J."/>
            <person name="Paukszto L."/>
            <person name="Jastrzebski P J."/>
        </authorList>
    </citation>
    <scope>NUCLEOTIDE SEQUENCE [LARGE SCALE GENOMIC DNA]</scope>
    <source>
        <strain evidence="1 2">WMS-il1</strain>
    </source>
</reference>
<dbReference type="EMBL" id="CABIJS010000123">
    <property type="protein sequence ID" value="VUZ44336.1"/>
    <property type="molecule type" value="Genomic_DNA"/>
</dbReference>
<sequence>MSGNRLLCFLLIHSLPQHAPLPISLSLVSIPIVISLNTFWSNQLLVFCLTIVVSSYSNGYEL</sequence>
<dbReference type="AlphaFoldDB" id="A0A564YAV7"/>
<organism evidence="1 2">
    <name type="scientific">Hymenolepis diminuta</name>
    <name type="common">Rat tapeworm</name>
    <dbReference type="NCBI Taxonomy" id="6216"/>
    <lineage>
        <taxon>Eukaryota</taxon>
        <taxon>Metazoa</taxon>
        <taxon>Spiralia</taxon>
        <taxon>Lophotrochozoa</taxon>
        <taxon>Platyhelminthes</taxon>
        <taxon>Cestoda</taxon>
        <taxon>Eucestoda</taxon>
        <taxon>Cyclophyllidea</taxon>
        <taxon>Hymenolepididae</taxon>
        <taxon>Hymenolepis</taxon>
    </lineage>
</organism>
<evidence type="ECO:0000313" key="1">
    <source>
        <dbReference type="EMBL" id="VUZ44336.1"/>
    </source>
</evidence>
<name>A0A564YAV7_HYMDI</name>
<accession>A0A564YAV7</accession>
<protein>
    <submittedName>
        <fullName evidence="1">Uncharacterized protein</fullName>
    </submittedName>
</protein>